<dbReference type="AlphaFoldDB" id="A0A0R1UA64"/>
<dbReference type="Proteomes" id="UP000050816">
    <property type="component" value="Unassembled WGS sequence"/>
</dbReference>
<dbReference type="EMBL" id="AZFK01000087">
    <property type="protein sequence ID" value="KRL87829.1"/>
    <property type="molecule type" value="Genomic_DNA"/>
</dbReference>
<evidence type="ECO:0000313" key="3">
    <source>
        <dbReference type="Proteomes" id="UP000050816"/>
    </source>
</evidence>
<accession>A0A0R1UA64</accession>
<gene>
    <name evidence="2" type="ORF">FC43_GL000935</name>
</gene>
<comment type="caution">
    <text evidence="2">The sequence shown here is derived from an EMBL/GenBank/DDBJ whole genome shotgun (WGS) entry which is preliminary data.</text>
</comment>
<feature type="domain" description="GmrSD restriction endonucleases N-terminal" evidence="1">
    <location>
        <begin position="39"/>
        <end position="173"/>
    </location>
</feature>
<reference evidence="2 3" key="1">
    <citation type="journal article" date="2015" name="Genome Announc.">
        <title>Expanding the biotechnology potential of lactobacilli through comparative genomics of 213 strains and associated genera.</title>
        <authorList>
            <person name="Sun Z."/>
            <person name="Harris H.M."/>
            <person name="McCann A."/>
            <person name="Guo C."/>
            <person name="Argimon S."/>
            <person name="Zhang W."/>
            <person name="Yang X."/>
            <person name="Jeffery I.B."/>
            <person name="Cooney J.C."/>
            <person name="Kagawa T.F."/>
            <person name="Liu W."/>
            <person name="Song Y."/>
            <person name="Salvetti E."/>
            <person name="Wrobel A."/>
            <person name="Rasinkangas P."/>
            <person name="Parkhill J."/>
            <person name="Rea M.C."/>
            <person name="O'Sullivan O."/>
            <person name="Ritari J."/>
            <person name="Douillard F.P."/>
            <person name="Paul Ross R."/>
            <person name="Yang R."/>
            <person name="Briner A.E."/>
            <person name="Felis G.E."/>
            <person name="de Vos W.M."/>
            <person name="Barrangou R."/>
            <person name="Klaenhammer T.R."/>
            <person name="Caufield P.W."/>
            <person name="Cui Y."/>
            <person name="Zhang H."/>
            <person name="O'Toole P.W."/>
        </authorList>
    </citation>
    <scope>NUCLEOTIDE SEQUENCE [LARGE SCALE GENOMIC DNA]</scope>
    <source>
        <strain evidence="2 3">DSM 15946</strain>
    </source>
</reference>
<dbReference type="PANTHER" id="PTHR39639:SF1">
    <property type="entry name" value="DUF262 DOMAIN-CONTAINING PROTEIN"/>
    <property type="match status" value="1"/>
</dbReference>
<name>A0A0R1UA64_9LACO</name>
<evidence type="ECO:0000313" key="2">
    <source>
        <dbReference type="EMBL" id="KRL87829.1"/>
    </source>
</evidence>
<protein>
    <recommendedName>
        <fullName evidence="1">GmrSD restriction endonucleases N-terminal domain-containing protein</fullName>
    </recommendedName>
</protein>
<dbReference type="RefSeq" id="WP_056955597.1">
    <property type="nucleotide sequence ID" value="NZ_AZFK01000087.1"/>
</dbReference>
<organism evidence="2 3">
    <name type="scientific">Limosilactobacillus ingluviei DSM 15946</name>
    <dbReference type="NCBI Taxonomy" id="1423760"/>
    <lineage>
        <taxon>Bacteria</taxon>
        <taxon>Bacillati</taxon>
        <taxon>Bacillota</taxon>
        <taxon>Bacilli</taxon>
        <taxon>Lactobacillales</taxon>
        <taxon>Lactobacillaceae</taxon>
        <taxon>Limosilactobacillus</taxon>
    </lineage>
</organism>
<dbReference type="PANTHER" id="PTHR39639">
    <property type="entry name" value="CHROMOSOME 16, WHOLE GENOME SHOTGUN SEQUENCE"/>
    <property type="match status" value="1"/>
</dbReference>
<dbReference type="InterPro" id="IPR004919">
    <property type="entry name" value="GmrSD_N"/>
</dbReference>
<sequence>MVKIDAEKLSRASKQLKSLQKNIDYDTRDYPIDFICQKFSNGDYFIPNYQRNKVWSEHSKVRLIESLLLGYPIPLLFLSENDDGRLEIVDGVQRITTLSSFREDKLKLKKLDKLTEFDGFTYSTLPLAEQRKFSDRSLRVIVLSDKTDINTRIDLFNRLNTSAEKANDSEIRSGVYSKNKFQILINSLAEEPVFTEVVHLTTKKINRKQDIEMISRFFAYSNNYKNFKHSVKDFVTDYIVRVGSVWNTRTKNNLQKQFFDTFNYAKENFYPGFLKNNRGQTPRVRFEAIMCGLNLALKKNKNLKISKEQSKILTNDQQFIALTTTDGSNSPNKVKARIEFVESWLLKMSDSND</sequence>
<dbReference type="PATRIC" id="fig|1423760.3.peg.966"/>
<proteinExistence type="predicted"/>
<dbReference type="Pfam" id="PF03235">
    <property type="entry name" value="GmrSD_N"/>
    <property type="match status" value="1"/>
</dbReference>
<evidence type="ECO:0000259" key="1">
    <source>
        <dbReference type="Pfam" id="PF03235"/>
    </source>
</evidence>